<dbReference type="Proteomes" id="UP001190700">
    <property type="component" value="Unassembled WGS sequence"/>
</dbReference>
<dbReference type="AlphaFoldDB" id="A0AAE0GVC8"/>
<feature type="transmembrane region" description="Helical" evidence="1">
    <location>
        <begin position="65"/>
        <end position="85"/>
    </location>
</feature>
<proteinExistence type="predicted"/>
<organism evidence="2 3">
    <name type="scientific">Cymbomonas tetramitiformis</name>
    <dbReference type="NCBI Taxonomy" id="36881"/>
    <lineage>
        <taxon>Eukaryota</taxon>
        <taxon>Viridiplantae</taxon>
        <taxon>Chlorophyta</taxon>
        <taxon>Pyramimonadophyceae</taxon>
        <taxon>Pyramimonadales</taxon>
        <taxon>Pyramimonadaceae</taxon>
        <taxon>Cymbomonas</taxon>
    </lineage>
</organism>
<evidence type="ECO:0000256" key="1">
    <source>
        <dbReference type="SAM" id="Phobius"/>
    </source>
</evidence>
<keyword evidence="1" id="KW-0472">Membrane</keyword>
<evidence type="ECO:0000313" key="3">
    <source>
        <dbReference type="Proteomes" id="UP001190700"/>
    </source>
</evidence>
<keyword evidence="3" id="KW-1185">Reference proteome</keyword>
<dbReference type="EMBL" id="LGRX02002491">
    <property type="protein sequence ID" value="KAK3284121.1"/>
    <property type="molecule type" value="Genomic_DNA"/>
</dbReference>
<dbReference type="PROSITE" id="PS00018">
    <property type="entry name" value="EF_HAND_1"/>
    <property type="match status" value="1"/>
</dbReference>
<keyword evidence="1" id="KW-1133">Transmembrane helix</keyword>
<sequence>NPYLQTILALILLTANICVHYFAAPYVDPWLDIMDSTSLLSLYFTAISGMVYLEQDENGIDAQMWTVIFFIAIGIQMMLGISIFMMDIRNQRQRSGAIEDLDRSFMEERNMYAKRHCMMAAAMAELQSEHSSSSAGTVSMETVISTLQRFEDASPPAFNLWFGTLLYKHACLLAQHQPASRQKCSDIFSEVPMSRHTVQVPPVIDIQLVQYSLALDYLESLMRSRVRETAAMFTHLDGDKNQKLTIEELLPIWEDREQNTIDTEGNRLLLDCLFTELCDEKTELRIEHLQDGMIRLLSGELQLVEMMIHVLPERAQAWSDLMTTTTNQLIKAGAKDKLDPSGKPILKRTHTLSAMIHTLTFTNKEIAARCEVWTALSKVLDPAAMKLHVNLAFGIKDGCSSAS</sequence>
<accession>A0AAE0GVC8</accession>
<reference evidence="2 3" key="1">
    <citation type="journal article" date="2015" name="Genome Biol. Evol.">
        <title>Comparative Genomics of a Bacterivorous Green Alga Reveals Evolutionary Causalities and Consequences of Phago-Mixotrophic Mode of Nutrition.</title>
        <authorList>
            <person name="Burns J.A."/>
            <person name="Paasch A."/>
            <person name="Narechania A."/>
            <person name="Kim E."/>
        </authorList>
    </citation>
    <scope>NUCLEOTIDE SEQUENCE [LARGE SCALE GENOMIC DNA]</scope>
    <source>
        <strain evidence="2 3">PLY_AMNH</strain>
    </source>
</reference>
<feature type="transmembrane region" description="Helical" evidence="1">
    <location>
        <begin position="6"/>
        <end position="24"/>
    </location>
</feature>
<feature type="non-terminal residue" evidence="2">
    <location>
        <position position="1"/>
    </location>
</feature>
<name>A0AAE0GVC8_9CHLO</name>
<evidence type="ECO:0000313" key="2">
    <source>
        <dbReference type="EMBL" id="KAK3284121.1"/>
    </source>
</evidence>
<gene>
    <name evidence="2" type="ORF">CYMTET_8208</name>
</gene>
<protein>
    <submittedName>
        <fullName evidence="2">Uncharacterized protein</fullName>
    </submittedName>
</protein>
<dbReference type="InterPro" id="IPR018247">
    <property type="entry name" value="EF_Hand_1_Ca_BS"/>
</dbReference>
<comment type="caution">
    <text evidence="2">The sequence shown here is derived from an EMBL/GenBank/DDBJ whole genome shotgun (WGS) entry which is preliminary data.</text>
</comment>
<keyword evidence="1" id="KW-0812">Transmembrane</keyword>